<dbReference type="EMBL" id="KC977571">
    <property type="protein sequence ID" value="AGO84374.1"/>
    <property type="molecule type" value="Genomic_DNA"/>
</dbReference>
<dbReference type="KEGG" id="vg:16606161"/>
<dbReference type="InterPro" id="IPR003409">
    <property type="entry name" value="MORN"/>
</dbReference>
<evidence type="ECO:0000256" key="1">
    <source>
        <dbReference type="ARBA" id="ARBA00022737"/>
    </source>
</evidence>
<dbReference type="InterPro" id="IPR001810">
    <property type="entry name" value="F-box_dom"/>
</dbReference>
<dbReference type="Proteomes" id="UP000204584">
    <property type="component" value="Segment"/>
</dbReference>
<feature type="domain" description="F-box" evidence="2">
    <location>
        <begin position="1"/>
        <end position="45"/>
    </location>
</feature>
<keyword evidence="4" id="KW-1185">Reference proteome</keyword>
<dbReference type="InterPro" id="IPR036047">
    <property type="entry name" value="F-box-like_dom_sf"/>
</dbReference>
<dbReference type="SUPFAM" id="SSF81383">
    <property type="entry name" value="F-box domain"/>
    <property type="match status" value="1"/>
</dbReference>
<dbReference type="Pfam" id="PF02493">
    <property type="entry name" value="MORN"/>
    <property type="match status" value="3"/>
</dbReference>
<dbReference type="PANTHER" id="PTHR23084:SF263">
    <property type="entry name" value="MORN REPEAT-CONTAINING PROTEIN 1"/>
    <property type="match status" value="1"/>
</dbReference>
<evidence type="ECO:0000313" key="3">
    <source>
        <dbReference type="EMBL" id="AGO84374.1"/>
    </source>
</evidence>
<evidence type="ECO:0000313" key="4">
    <source>
        <dbReference type="Proteomes" id="UP000204584"/>
    </source>
</evidence>
<reference evidence="3 4" key="1">
    <citation type="journal article" date="2013" name="Science">
        <title>Pandoraviruses: amoeba viruses with genomes up to 2.5 Mb reaching that of parasitic eukaryotes.</title>
        <authorList>
            <person name="Philippe N."/>
            <person name="Legendre M."/>
            <person name="Doutre G."/>
            <person name="Coute Y."/>
            <person name="Poirot O."/>
            <person name="Lescot M."/>
            <person name="Arslan D."/>
            <person name="Seltzer V."/>
            <person name="Bertaux L."/>
            <person name="Bruley C."/>
            <person name="Garin J."/>
            <person name="Claverie J.M."/>
            <person name="Abergel C."/>
        </authorList>
    </citation>
    <scope>NUCLEOTIDE SEQUENCE [LARGE SCALE GENOMIC DNA]</scope>
</reference>
<sequence length="412" mass="44410">MDDLPDELVLAILEAAGSAQVAGRVALVSGRYHSLAMDETLWHTIYTRQFGPPTPPPDTDPTVATAAEYRFQPNKGWRWNFMARTPATRPTCTGMLSMDGATYWGDIVERQPHGYGTLVQPPPVHSGWTAEKNYAYLLSRDPCAALECMSLYTGDWADGKRHGRGEGVWSNGARYEGDWVDDRCDGRGTMVYASGNHYRGGWSAGQRHGRGSYSIPKWDALCARLEGHFIAGRCVGDAVVRLDHRGTTWTGTVADGGFLGPVIVSHSDGTRVTAICNEDGLGGPYLLTDPDGLSFSCQHDGEWYSGGHGTLILADGRRRDGDWFNSSAYGAGIITYPDGSRWAGKWTCDDFFRSTASGATVIHGSSGAGADPCTCLACTDDAIAGDFDVDLGVFCEEPSGVLVAIRDSCKPE</sequence>
<dbReference type="PROSITE" id="PS50181">
    <property type="entry name" value="FBOX"/>
    <property type="match status" value="1"/>
</dbReference>
<dbReference type="GeneID" id="16606161"/>
<dbReference type="Gene3D" id="1.20.1280.50">
    <property type="match status" value="1"/>
</dbReference>
<dbReference type="SUPFAM" id="SSF82185">
    <property type="entry name" value="Histone H3 K4-specific methyltransferase SET7/9 N-terminal domain"/>
    <property type="match status" value="2"/>
</dbReference>
<dbReference type="Pfam" id="PF12937">
    <property type="entry name" value="F-box-like"/>
    <property type="match status" value="1"/>
</dbReference>
<accession>S4VUX9</accession>
<protein>
    <submittedName>
        <fullName evidence="3">Morn repeat domain containing protein</fullName>
    </submittedName>
</protein>
<dbReference type="Gene3D" id="2.20.110.10">
    <property type="entry name" value="Histone H3 K4-specific methyltransferase SET7/9 N-terminal domain"/>
    <property type="match status" value="3"/>
</dbReference>
<dbReference type="SMART" id="SM00698">
    <property type="entry name" value="MORN"/>
    <property type="match status" value="5"/>
</dbReference>
<name>S4VUX9_9VIRU</name>
<dbReference type="RefSeq" id="YP_008437445.1">
    <property type="nucleotide sequence ID" value="NC_022098.1"/>
</dbReference>
<dbReference type="PANTHER" id="PTHR23084">
    <property type="entry name" value="PHOSPHATIDYLINOSITOL-4-PHOSPHATE 5-KINASE RELATED"/>
    <property type="match status" value="1"/>
</dbReference>
<gene>
    <name evidence="3" type="ORF">psal_cds_537</name>
</gene>
<organism evidence="3 4">
    <name type="scientific">Pandoravirus salinus</name>
    <dbReference type="NCBI Taxonomy" id="1349410"/>
    <lineage>
        <taxon>Viruses</taxon>
        <taxon>Pandoravirus</taxon>
    </lineage>
</organism>
<proteinExistence type="predicted"/>
<evidence type="ECO:0000259" key="2">
    <source>
        <dbReference type="PROSITE" id="PS50181"/>
    </source>
</evidence>
<keyword evidence="1" id="KW-0677">Repeat</keyword>